<dbReference type="GO" id="GO:0006508">
    <property type="term" value="P:proteolysis"/>
    <property type="evidence" value="ECO:0007669"/>
    <property type="project" value="InterPro"/>
</dbReference>
<proteinExistence type="inferred from homology"/>
<comment type="similarity">
    <text evidence="1">Belongs to the peptidase S33 family.</text>
</comment>
<gene>
    <name evidence="4" type="ORF">JKA74_09270</name>
</gene>
<dbReference type="InterPro" id="IPR029058">
    <property type="entry name" value="AB_hydrolase_fold"/>
</dbReference>
<keyword evidence="5" id="KW-1185">Reference proteome</keyword>
<dbReference type="GO" id="GO:0008233">
    <property type="term" value="F:peptidase activity"/>
    <property type="evidence" value="ECO:0007669"/>
    <property type="project" value="InterPro"/>
</dbReference>
<feature type="domain" description="AB hydrolase-1" evidence="3">
    <location>
        <begin position="44"/>
        <end position="286"/>
    </location>
</feature>
<organism evidence="4 5">
    <name type="scientific">Marivirga aurantiaca</name>
    <dbReference type="NCBI Taxonomy" id="2802615"/>
    <lineage>
        <taxon>Bacteria</taxon>
        <taxon>Pseudomonadati</taxon>
        <taxon>Bacteroidota</taxon>
        <taxon>Cytophagia</taxon>
        <taxon>Cytophagales</taxon>
        <taxon>Marivirgaceae</taxon>
        <taxon>Marivirga</taxon>
    </lineage>
</organism>
<name>A0A935CB83_9BACT</name>
<dbReference type="Gene3D" id="3.40.50.1820">
    <property type="entry name" value="alpha/beta hydrolase"/>
    <property type="match status" value="1"/>
</dbReference>
<evidence type="ECO:0000256" key="2">
    <source>
        <dbReference type="ARBA" id="ARBA00022801"/>
    </source>
</evidence>
<accession>A0A935CB83</accession>
<dbReference type="EMBL" id="JAEQBW010000003">
    <property type="protein sequence ID" value="MBK6265228.1"/>
    <property type="molecule type" value="Genomic_DNA"/>
</dbReference>
<dbReference type="AlphaFoldDB" id="A0A935CB83"/>
<dbReference type="PANTHER" id="PTHR43433">
    <property type="entry name" value="HYDROLASE, ALPHA/BETA FOLD FAMILY PROTEIN"/>
    <property type="match status" value="1"/>
</dbReference>
<sequence>MAKKTFIYILILSVASIPLGFAQGYTIEANGAKLHYKIFGKGEPLLIINGGPGMNSNGFAEMAKNLAENYQTIIYDQRGTGQSILSNRDHTAVTMDWMVKDMEALRKYLKLEEWTLLGHSFGGMLAYYYATKHPERVKAMIQSSSGGMDLALLSLINLRDKLSEMEWDSLQHYQSQLNEGDTSYATQLKRGEFMAPAYLYNRKHIPVLAERLTQGDSQLNGWVWADLRKINFDTKETLSSFEKPVLIIHGRNDLLDEAVAETAHQILPNSQLELLDRCAHYGWLDRPDVYYKLIDTFMSHIN</sequence>
<evidence type="ECO:0000259" key="3">
    <source>
        <dbReference type="Pfam" id="PF00561"/>
    </source>
</evidence>
<protein>
    <submittedName>
        <fullName evidence="4">Alpha/beta fold hydrolase</fullName>
    </submittedName>
</protein>
<keyword evidence="2 4" id="KW-0378">Hydrolase</keyword>
<dbReference type="Proteomes" id="UP000611723">
    <property type="component" value="Unassembled WGS sequence"/>
</dbReference>
<evidence type="ECO:0000313" key="4">
    <source>
        <dbReference type="EMBL" id="MBK6265228.1"/>
    </source>
</evidence>
<dbReference type="InterPro" id="IPR002410">
    <property type="entry name" value="Peptidase_S33"/>
</dbReference>
<evidence type="ECO:0000313" key="5">
    <source>
        <dbReference type="Proteomes" id="UP000611723"/>
    </source>
</evidence>
<dbReference type="SUPFAM" id="SSF53474">
    <property type="entry name" value="alpha/beta-Hydrolases"/>
    <property type="match status" value="1"/>
</dbReference>
<dbReference type="PRINTS" id="PR00111">
    <property type="entry name" value="ABHYDROLASE"/>
</dbReference>
<reference evidence="4" key="1">
    <citation type="submission" date="2021-01" db="EMBL/GenBank/DDBJ databases">
        <title>Marivirga aurantiaca sp. nov., isolated from intertidal surface sediments.</title>
        <authorList>
            <person name="Zhang M."/>
        </authorList>
    </citation>
    <scope>NUCLEOTIDE SEQUENCE</scope>
    <source>
        <strain evidence="4">S37H4</strain>
    </source>
</reference>
<comment type="caution">
    <text evidence="4">The sequence shown here is derived from an EMBL/GenBank/DDBJ whole genome shotgun (WGS) entry which is preliminary data.</text>
</comment>
<dbReference type="InterPro" id="IPR000073">
    <property type="entry name" value="AB_hydrolase_1"/>
</dbReference>
<dbReference type="PANTHER" id="PTHR43433:SF1">
    <property type="entry name" value="BLL5160 PROTEIN"/>
    <property type="match status" value="1"/>
</dbReference>
<dbReference type="InterPro" id="IPR050471">
    <property type="entry name" value="AB_hydrolase"/>
</dbReference>
<dbReference type="PRINTS" id="PR00793">
    <property type="entry name" value="PROAMNOPTASE"/>
</dbReference>
<dbReference type="Pfam" id="PF00561">
    <property type="entry name" value="Abhydrolase_1"/>
    <property type="match status" value="1"/>
</dbReference>
<evidence type="ECO:0000256" key="1">
    <source>
        <dbReference type="ARBA" id="ARBA00010088"/>
    </source>
</evidence>